<name>A0A3P7LF85_DIBLA</name>
<dbReference type="AlphaFoldDB" id="A0A3P7LF85"/>
<dbReference type="GO" id="GO:0005216">
    <property type="term" value="F:monoatomic ion channel activity"/>
    <property type="evidence" value="ECO:0007669"/>
    <property type="project" value="InterPro"/>
</dbReference>
<keyword evidence="9" id="KW-1185">Reference proteome</keyword>
<feature type="domain" description="Ion transport" evidence="7">
    <location>
        <begin position="25"/>
        <end position="211"/>
    </location>
</feature>
<keyword evidence="5 6" id="KW-0472">Membrane</keyword>
<dbReference type="InterPro" id="IPR024862">
    <property type="entry name" value="TRPV"/>
</dbReference>
<dbReference type="PANTHER" id="PTHR10582:SF2">
    <property type="entry name" value="INACTIVE"/>
    <property type="match status" value="1"/>
</dbReference>
<sequence>MLLAGLENALSDDGARSTCAVVKGRGFKQYLSSRWNLGFWAFTCLFILGNLISVPHRGAPIWLPRFFLAICLMSGFVLLFRYLVVIRSIGPKLLMIKKMVLGDLIPFLVIIIIFWTAFTIFLVVTVYKPPTNESYGSQMKDFLTTWRNMFFAMFGEFNIGDNVDELGMLKPECSAADGCTYPTYKGWYPFVYAVYVVCTHVILLNLLIAMFT</sequence>
<evidence type="ECO:0000313" key="8">
    <source>
        <dbReference type="EMBL" id="VDN12020.1"/>
    </source>
</evidence>
<feature type="transmembrane region" description="Helical" evidence="6">
    <location>
        <begin position="66"/>
        <end position="84"/>
    </location>
</feature>
<keyword evidence="2 6" id="KW-0812">Transmembrane</keyword>
<comment type="subcellular location">
    <subcellularLocation>
        <location evidence="1">Membrane</location>
        <topology evidence="1">Multi-pass membrane protein</topology>
    </subcellularLocation>
</comment>
<evidence type="ECO:0000313" key="9">
    <source>
        <dbReference type="Proteomes" id="UP000281553"/>
    </source>
</evidence>
<gene>
    <name evidence="8" type="ORF">DILT_LOCUS7851</name>
</gene>
<keyword evidence="3" id="KW-0677">Repeat</keyword>
<protein>
    <recommendedName>
        <fullName evidence="7">Ion transport domain-containing protein</fullName>
    </recommendedName>
</protein>
<keyword evidence="4 6" id="KW-1133">Transmembrane helix</keyword>
<evidence type="ECO:0000256" key="5">
    <source>
        <dbReference type="ARBA" id="ARBA00023136"/>
    </source>
</evidence>
<dbReference type="GO" id="GO:0005886">
    <property type="term" value="C:plasma membrane"/>
    <property type="evidence" value="ECO:0007669"/>
    <property type="project" value="TreeGrafter"/>
</dbReference>
<evidence type="ECO:0000259" key="7">
    <source>
        <dbReference type="Pfam" id="PF00520"/>
    </source>
</evidence>
<dbReference type="GO" id="GO:0098703">
    <property type="term" value="P:calcium ion import across plasma membrane"/>
    <property type="evidence" value="ECO:0007669"/>
    <property type="project" value="TreeGrafter"/>
</dbReference>
<evidence type="ECO:0000256" key="1">
    <source>
        <dbReference type="ARBA" id="ARBA00004141"/>
    </source>
</evidence>
<proteinExistence type="predicted"/>
<dbReference type="EMBL" id="UYRU01052812">
    <property type="protein sequence ID" value="VDN12020.1"/>
    <property type="molecule type" value="Genomic_DNA"/>
</dbReference>
<dbReference type="PANTHER" id="PTHR10582">
    <property type="entry name" value="TRANSIENT RECEPTOR POTENTIAL ION CHANNEL PROTEIN"/>
    <property type="match status" value="1"/>
</dbReference>
<dbReference type="OrthoDB" id="6251179at2759"/>
<dbReference type="Proteomes" id="UP000281553">
    <property type="component" value="Unassembled WGS sequence"/>
</dbReference>
<evidence type="ECO:0000256" key="4">
    <source>
        <dbReference type="ARBA" id="ARBA00022989"/>
    </source>
</evidence>
<organism evidence="8 9">
    <name type="scientific">Dibothriocephalus latus</name>
    <name type="common">Fish tapeworm</name>
    <name type="synonym">Diphyllobothrium latum</name>
    <dbReference type="NCBI Taxonomy" id="60516"/>
    <lineage>
        <taxon>Eukaryota</taxon>
        <taxon>Metazoa</taxon>
        <taxon>Spiralia</taxon>
        <taxon>Lophotrochozoa</taxon>
        <taxon>Platyhelminthes</taxon>
        <taxon>Cestoda</taxon>
        <taxon>Eucestoda</taxon>
        <taxon>Diphyllobothriidea</taxon>
        <taxon>Diphyllobothriidae</taxon>
        <taxon>Dibothriocephalus</taxon>
    </lineage>
</organism>
<feature type="transmembrane region" description="Helical" evidence="6">
    <location>
        <begin position="190"/>
        <end position="211"/>
    </location>
</feature>
<dbReference type="InterPro" id="IPR005821">
    <property type="entry name" value="Ion_trans_dom"/>
</dbReference>
<evidence type="ECO:0000256" key="2">
    <source>
        <dbReference type="ARBA" id="ARBA00022692"/>
    </source>
</evidence>
<feature type="transmembrane region" description="Helical" evidence="6">
    <location>
        <begin position="104"/>
        <end position="127"/>
    </location>
</feature>
<feature type="transmembrane region" description="Helical" evidence="6">
    <location>
        <begin position="35"/>
        <end position="54"/>
    </location>
</feature>
<reference evidence="8 9" key="1">
    <citation type="submission" date="2018-11" db="EMBL/GenBank/DDBJ databases">
        <authorList>
            <consortium name="Pathogen Informatics"/>
        </authorList>
    </citation>
    <scope>NUCLEOTIDE SEQUENCE [LARGE SCALE GENOMIC DNA]</scope>
</reference>
<dbReference type="Pfam" id="PF00520">
    <property type="entry name" value="Ion_trans"/>
    <property type="match status" value="1"/>
</dbReference>
<accession>A0A3P7LF85</accession>
<evidence type="ECO:0000256" key="6">
    <source>
        <dbReference type="SAM" id="Phobius"/>
    </source>
</evidence>
<evidence type="ECO:0000256" key="3">
    <source>
        <dbReference type="ARBA" id="ARBA00022737"/>
    </source>
</evidence>